<reference evidence="2 3" key="1">
    <citation type="submission" date="2015-03" db="EMBL/GenBank/DDBJ databases">
        <title>RNA-seq based gene annotation and comparative genomics of four Zymoseptoria species reveal species-specific pathogenicity related genes and transposable element activity.</title>
        <authorList>
            <person name="Grandaubert J."/>
            <person name="Bhattacharyya A."/>
            <person name="Stukenbrock E.H."/>
        </authorList>
    </citation>
    <scope>NUCLEOTIDE SEQUENCE [LARGE SCALE GENOMIC DNA]</scope>
    <source>
        <strain evidence="2 3">Zb18110</strain>
    </source>
</reference>
<proteinExistence type="predicted"/>
<dbReference type="Proteomes" id="UP000033647">
    <property type="component" value="Unassembled WGS sequence"/>
</dbReference>
<feature type="region of interest" description="Disordered" evidence="1">
    <location>
        <begin position="1"/>
        <end position="78"/>
    </location>
</feature>
<feature type="compositionally biased region" description="Basic and acidic residues" evidence="1">
    <location>
        <begin position="1"/>
        <end position="22"/>
    </location>
</feature>
<dbReference type="EMBL" id="LAFY01000387">
    <property type="protein sequence ID" value="KJX98718.1"/>
    <property type="molecule type" value="Genomic_DNA"/>
</dbReference>
<keyword evidence="3" id="KW-1185">Reference proteome</keyword>
<feature type="compositionally biased region" description="Basic and acidic residues" evidence="1">
    <location>
        <begin position="156"/>
        <end position="175"/>
    </location>
</feature>
<evidence type="ECO:0000313" key="3">
    <source>
        <dbReference type="Proteomes" id="UP000033647"/>
    </source>
</evidence>
<accession>A0A0F4GNA1</accession>
<feature type="compositionally biased region" description="Basic and acidic residues" evidence="1">
    <location>
        <begin position="373"/>
        <end position="387"/>
    </location>
</feature>
<evidence type="ECO:0000313" key="2">
    <source>
        <dbReference type="EMBL" id="KJX98718.1"/>
    </source>
</evidence>
<feature type="compositionally biased region" description="Polar residues" evidence="1">
    <location>
        <begin position="29"/>
        <end position="57"/>
    </location>
</feature>
<protein>
    <submittedName>
        <fullName evidence="2">Uncharacterized protein</fullName>
    </submittedName>
</protein>
<gene>
    <name evidence="2" type="ORF">TI39_contig395g00008</name>
</gene>
<feature type="compositionally biased region" description="Basic and acidic residues" evidence="1">
    <location>
        <begin position="210"/>
        <end position="226"/>
    </location>
</feature>
<dbReference type="AlphaFoldDB" id="A0A0F4GNA1"/>
<evidence type="ECO:0000256" key="1">
    <source>
        <dbReference type="SAM" id="MobiDB-lite"/>
    </source>
</evidence>
<feature type="compositionally biased region" description="Low complexity" evidence="1">
    <location>
        <begin position="363"/>
        <end position="372"/>
    </location>
</feature>
<feature type="region of interest" description="Disordered" evidence="1">
    <location>
        <begin position="111"/>
        <end position="229"/>
    </location>
</feature>
<feature type="region of interest" description="Disordered" evidence="1">
    <location>
        <begin position="260"/>
        <end position="349"/>
    </location>
</feature>
<dbReference type="OrthoDB" id="10579983at2759"/>
<sequence length="387" mass="44281">MPDKHYRDPSKPEKKQAKRDAPMRAPPTNVRTSFNDDQNTQEESSVMRNNTTATRLQHLTPRQDIPEQQTHGTVRQGEASLLRRRFAGWRAAQAQGANVVAAGANELEQLLNVQGAQDEGEMPDEVEVQHEGDQQEQRGRPPRRGNSGALTRQRRERAIARRAEAARQQQEEAKRQVAQQTANFPFTEREVLGQEDDENRPLFSRQRILTRAERKERRDRKTEKRRLEKLKRRAEEQVRFEARIAGEGETFLMDDTAAVAAEQALPSTRQPASPHHRGQHARPGGDMNRSGFWNRRQTGLFQVDNFVRDGIPPESSRIRQPRRDQDFNRQYAPPPPPPPRDNRSNAYGERAFAALRARQAEQANNAAAVASGRRSDVEALERRDQDK</sequence>
<name>A0A0F4GNA1_9PEZI</name>
<feature type="compositionally biased region" description="Basic and acidic residues" evidence="1">
    <location>
        <begin position="127"/>
        <end position="139"/>
    </location>
</feature>
<feature type="region of interest" description="Disordered" evidence="1">
    <location>
        <begin position="363"/>
        <end position="387"/>
    </location>
</feature>
<organism evidence="2 3">
    <name type="scientific">Zymoseptoria brevis</name>
    <dbReference type="NCBI Taxonomy" id="1047168"/>
    <lineage>
        <taxon>Eukaryota</taxon>
        <taxon>Fungi</taxon>
        <taxon>Dikarya</taxon>
        <taxon>Ascomycota</taxon>
        <taxon>Pezizomycotina</taxon>
        <taxon>Dothideomycetes</taxon>
        <taxon>Dothideomycetidae</taxon>
        <taxon>Mycosphaerellales</taxon>
        <taxon>Mycosphaerellaceae</taxon>
        <taxon>Zymoseptoria</taxon>
    </lineage>
</organism>
<comment type="caution">
    <text evidence="2">The sequence shown here is derived from an EMBL/GenBank/DDBJ whole genome shotgun (WGS) entry which is preliminary data.</text>
</comment>